<protein>
    <recommendedName>
        <fullName evidence="3">Aminoglycoside phosphotransferase domain-containing protein</fullName>
    </recommendedName>
</protein>
<sequence>MGIQWERLPQPLRDDVETHLGPVIKTTPVRGHAAGAGIRLLHESRRSTWLKACPARHPIARVYERERQVGLVLPVAVPTPRMQWSSTDHGWIAMAHPFIDGRAADLSPGSPDVRKALETVACLGDLLTPGPPGVPLLSDHVGGLLGKAHAILDDQSVMPAGDRAMYAELLDGFDVGALEDSTLLHFALHPGALRVVEPNGVSPSMFVFGWGAACQGPPWVEFAMFAPWLISAGHTVRRTESLLANLAVWQAAPGDQVTRLIALWTLFRLYKAAHAPESSQAAFQHAARSGRSWLRHRIT</sequence>
<proteinExistence type="predicted"/>
<reference evidence="1 2" key="1">
    <citation type="submission" date="2018-01" db="EMBL/GenBank/DDBJ databases">
        <title>Draft genome sequence of Sphaerisporangium sp. 7K107.</title>
        <authorList>
            <person name="Sahin N."/>
            <person name="Saygin H."/>
            <person name="Ay H."/>
        </authorList>
    </citation>
    <scope>NUCLEOTIDE SEQUENCE [LARGE SCALE GENOMIC DNA]</scope>
    <source>
        <strain evidence="1 2">7K107</strain>
    </source>
</reference>
<gene>
    <name evidence="1" type="ORF">C1I98_28590</name>
</gene>
<dbReference type="AlphaFoldDB" id="A0A2W2FUD7"/>
<dbReference type="Proteomes" id="UP000248544">
    <property type="component" value="Unassembled WGS sequence"/>
</dbReference>
<evidence type="ECO:0000313" key="1">
    <source>
        <dbReference type="EMBL" id="PZG33719.1"/>
    </source>
</evidence>
<dbReference type="InterPro" id="IPR011009">
    <property type="entry name" value="Kinase-like_dom_sf"/>
</dbReference>
<accession>A0A2W2FUD7</accession>
<dbReference type="RefSeq" id="WP_111170512.1">
    <property type="nucleotide sequence ID" value="NZ_POUA01000292.1"/>
</dbReference>
<dbReference type="SUPFAM" id="SSF56112">
    <property type="entry name" value="Protein kinase-like (PK-like)"/>
    <property type="match status" value="1"/>
</dbReference>
<evidence type="ECO:0000313" key="2">
    <source>
        <dbReference type="Proteomes" id="UP000248544"/>
    </source>
</evidence>
<dbReference type="EMBL" id="POUA01000292">
    <property type="protein sequence ID" value="PZG33719.1"/>
    <property type="molecule type" value="Genomic_DNA"/>
</dbReference>
<keyword evidence="2" id="KW-1185">Reference proteome</keyword>
<comment type="caution">
    <text evidence="1">The sequence shown here is derived from an EMBL/GenBank/DDBJ whole genome shotgun (WGS) entry which is preliminary data.</text>
</comment>
<name>A0A2W2FUD7_9ACTN</name>
<organism evidence="1 2">
    <name type="scientific">Spongiactinospora gelatinilytica</name>
    <dbReference type="NCBI Taxonomy" id="2666298"/>
    <lineage>
        <taxon>Bacteria</taxon>
        <taxon>Bacillati</taxon>
        <taxon>Actinomycetota</taxon>
        <taxon>Actinomycetes</taxon>
        <taxon>Streptosporangiales</taxon>
        <taxon>Streptosporangiaceae</taxon>
        <taxon>Spongiactinospora</taxon>
    </lineage>
</organism>
<evidence type="ECO:0008006" key="3">
    <source>
        <dbReference type="Google" id="ProtNLM"/>
    </source>
</evidence>